<dbReference type="Pfam" id="PF00561">
    <property type="entry name" value="Abhydrolase_1"/>
    <property type="match status" value="1"/>
</dbReference>
<dbReference type="InterPro" id="IPR000639">
    <property type="entry name" value="Epox_hydrolase-like"/>
</dbReference>
<dbReference type="PRINTS" id="PR00111">
    <property type="entry name" value="ABHYDROLASE"/>
</dbReference>
<protein>
    <recommendedName>
        <fullName evidence="3">Putative 2-succinyl-6-hydroxy-2,4-cyclohexadiene-1-carboxylate synthase</fullName>
        <shortName evidence="3">SHCHC synthase</shortName>
        <ecNumber evidence="3">4.2.99.20</ecNumber>
    </recommendedName>
</protein>
<comment type="pathway">
    <text evidence="3">Quinol/quinone metabolism; menaquinone biosynthesis.</text>
</comment>
<evidence type="ECO:0000313" key="6">
    <source>
        <dbReference type="Proteomes" id="UP000481030"/>
    </source>
</evidence>
<evidence type="ECO:0000313" key="5">
    <source>
        <dbReference type="EMBL" id="KAB2338921.1"/>
    </source>
</evidence>
<comment type="similarity">
    <text evidence="3">Belongs to the AB hydrolase superfamily. MenH family.</text>
</comment>
<evidence type="ECO:0000259" key="4">
    <source>
        <dbReference type="Pfam" id="PF00561"/>
    </source>
</evidence>
<dbReference type="GO" id="GO:0070205">
    <property type="term" value="F:2-succinyl-6-hydroxy-2,4-cyclohexadiene-1-carboxylate synthase activity"/>
    <property type="evidence" value="ECO:0007669"/>
    <property type="project" value="UniProtKB-UniRule"/>
</dbReference>
<dbReference type="PANTHER" id="PTHR42916">
    <property type="entry name" value="2-SUCCINYL-5-ENOLPYRUVYL-6-HYDROXY-3-CYCLOHEXENE-1-CARBOXYLATE SYNTHASE"/>
    <property type="match status" value="1"/>
</dbReference>
<gene>
    <name evidence="3 5" type="primary">menH</name>
    <name evidence="5" type="ORF">F7731_05090</name>
</gene>
<accession>A0A6L3VB78</accession>
<evidence type="ECO:0000256" key="1">
    <source>
        <dbReference type="ARBA" id="ARBA00022428"/>
    </source>
</evidence>
<dbReference type="UniPathway" id="UPA01057">
    <property type="reaction ID" value="UER00900"/>
</dbReference>
<keyword evidence="2 3" id="KW-0456">Lyase</keyword>
<dbReference type="EMBL" id="WBOS01000001">
    <property type="protein sequence ID" value="KAB2338921.1"/>
    <property type="molecule type" value="Genomic_DNA"/>
</dbReference>
<proteinExistence type="inferred from homology"/>
<name>A0A6L3VB78_9BACI</name>
<dbReference type="PRINTS" id="PR00412">
    <property type="entry name" value="EPOXHYDRLASE"/>
</dbReference>
<comment type="function">
    <text evidence="3">Catalyzes a proton abstraction reaction that results in 2,5-elimination of pyruvate from 2-succinyl-5-enolpyruvyl-6-hydroxy-3-cyclohexene-1-carboxylate (SEPHCHC) and the formation of 2-succinyl-6-hydroxy-2,4-cyclohexadiene-1-carboxylate (SHCHC).</text>
</comment>
<keyword evidence="1 3" id="KW-0474">Menaquinone biosynthesis</keyword>
<sequence>MIFVINGIRYHVDNWVTGGSLGPADPLKTPLLLLHGFTGSGGSWKELDHYWKGDFNIFAVDIIGHGKTDSPEDVAKYNIEAVADDLYALLLKLKIDQIDVLGYSMGGRLALTFALKYPKKVRKLILESSSPGLVTTSERESRRLQDEKLACRIQNEGIEKFVDYWEDIPLFHSQKRLPESTRQRIRNERLRNCAKGLINSLRGMGTGAQPSWWNELQKLSNPVLFITGSIDTKFCLIAEKMQSKLKNGTWIEIEDCGHAIHVEKPEMFGTIVSEFLLYEKDDTCHSF</sequence>
<dbReference type="NCBIfam" id="TIGR03695">
    <property type="entry name" value="menH_SHCHC"/>
    <property type="match status" value="1"/>
</dbReference>
<evidence type="ECO:0000256" key="2">
    <source>
        <dbReference type="ARBA" id="ARBA00023239"/>
    </source>
</evidence>
<evidence type="ECO:0000256" key="3">
    <source>
        <dbReference type="HAMAP-Rule" id="MF_01660"/>
    </source>
</evidence>
<dbReference type="InterPro" id="IPR022485">
    <property type="entry name" value="SHCHC_synthase_MenH"/>
</dbReference>
<keyword evidence="6" id="KW-1185">Reference proteome</keyword>
<dbReference type="UniPathway" id="UPA00079"/>
<comment type="pathway">
    <text evidence="3">Quinol/quinone metabolism; 1,4-dihydroxy-2-naphthoate biosynthesis; 1,4-dihydroxy-2-naphthoate from chorismate: step 3/7.</text>
</comment>
<organism evidence="5 6">
    <name type="scientific">Cytobacillus depressus</name>
    <dbReference type="NCBI Taxonomy" id="1602942"/>
    <lineage>
        <taxon>Bacteria</taxon>
        <taxon>Bacillati</taxon>
        <taxon>Bacillota</taxon>
        <taxon>Bacilli</taxon>
        <taxon>Bacillales</taxon>
        <taxon>Bacillaceae</taxon>
        <taxon>Cytobacillus</taxon>
    </lineage>
</organism>
<dbReference type="InterPro" id="IPR029058">
    <property type="entry name" value="AB_hydrolase_fold"/>
</dbReference>
<dbReference type="PANTHER" id="PTHR42916:SF1">
    <property type="entry name" value="PROTEIN PHYLLO, CHLOROPLASTIC"/>
    <property type="match status" value="1"/>
</dbReference>
<dbReference type="InterPro" id="IPR000073">
    <property type="entry name" value="AB_hydrolase_1"/>
</dbReference>
<dbReference type="HAMAP" id="MF_01660">
    <property type="entry name" value="MenH"/>
    <property type="match status" value="1"/>
</dbReference>
<comment type="subunit">
    <text evidence="3">Monomer.</text>
</comment>
<feature type="domain" description="AB hydrolase-1" evidence="4">
    <location>
        <begin position="30"/>
        <end position="265"/>
    </location>
</feature>
<comment type="catalytic activity">
    <reaction evidence="3">
        <text>5-enolpyruvoyl-6-hydroxy-2-succinyl-cyclohex-3-ene-1-carboxylate = (1R,6R)-6-hydroxy-2-succinyl-cyclohexa-2,4-diene-1-carboxylate + pyruvate</text>
        <dbReference type="Rhea" id="RHEA:25597"/>
        <dbReference type="ChEBI" id="CHEBI:15361"/>
        <dbReference type="ChEBI" id="CHEBI:58689"/>
        <dbReference type="ChEBI" id="CHEBI:58818"/>
        <dbReference type="EC" id="4.2.99.20"/>
    </reaction>
</comment>
<dbReference type="Gene3D" id="3.40.50.1820">
    <property type="entry name" value="alpha/beta hydrolase"/>
    <property type="match status" value="1"/>
</dbReference>
<reference evidence="5 6" key="1">
    <citation type="journal article" date="2016" name="Antonie Van Leeuwenhoek">
        <title>Bacillus depressus sp. nov., isolated from soil of a sunflower field.</title>
        <authorList>
            <person name="Wei X."/>
            <person name="Xin D."/>
            <person name="Xin Y."/>
            <person name="Zhang H."/>
            <person name="Wang T."/>
            <person name="Zhang J."/>
        </authorList>
    </citation>
    <scope>NUCLEOTIDE SEQUENCE [LARGE SCALE GENOMIC DNA]</scope>
    <source>
        <strain evidence="5 6">BZ1</strain>
    </source>
</reference>
<dbReference type="GO" id="GO:0009234">
    <property type="term" value="P:menaquinone biosynthetic process"/>
    <property type="evidence" value="ECO:0007669"/>
    <property type="project" value="UniProtKB-UniRule"/>
</dbReference>
<comment type="caution">
    <text evidence="5">The sequence shown here is derived from an EMBL/GenBank/DDBJ whole genome shotgun (WGS) entry which is preliminary data.</text>
</comment>
<dbReference type="OrthoDB" id="9808398at2"/>
<dbReference type="Proteomes" id="UP000481030">
    <property type="component" value="Unassembled WGS sequence"/>
</dbReference>
<dbReference type="EC" id="4.2.99.20" evidence="3"/>
<dbReference type="AlphaFoldDB" id="A0A6L3VB78"/>
<dbReference type="SUPFAM" id="SSF53474">
    <property type="entry name" value="alpha/beta-Hydrolases"/>
    <property type="match status" value="1"/>
</dbReference>
<dbReference type="RefSeq" id="WP_151533667.1">
    <property type="nucleotide sequence ID" value="NZ_WBOS01000001.1"/>
</dbReference>